<feature type="compositionally biased region" description="Polar residues" evidence="1">
    <location>
        <begin position="38"/>
        <end position="53"/>
    </location>
</feature>
<dbReference type="AlphaFoldDB" id="A0A1B5KUK8"/>
<gene>
    <name evidence="3" type="ORF">UVI_02008900</name>
</gene>
<protein>
    <recommendedName>
        <fullName evidence="2">Hemerythrin-like domain-containing protein</fullName>
    </recommendedName>
</protein>
<name>A0A1B5KUK8_USTVR</name>
<accession>A0A1B5KUK8</accession>
<evidence type="ECO:0000259" key="2">
    <source>
        <dbReference type="Pfam" id="PF01814"/>
    </source>
</evidence>
<comment type="caution">
    <text evidence="3">The sequence shown here is derived from an EMBL/GenBank/DDBJ whole genome shotgun (WGS) entry which is preliminary data.</text>
</comment>
<organism evidence="3 4">
    <name type="scientific">Ustilaginoidea virens</name>
    <name type="common">Rice false smut fungus</name>
    <name type="synonym">Villosiclava virens</name>
    <dbReference type="NCBI Taxonomy" id="1159556"/>
    <lineage>
        <taxon>Eukaryota</taxon>
        <taxon>Fungi</taxon>
        <taxon>Dikarya</taxon>
        <taxon>Ascomycota</taxon>
        <taxon>Pezizomycotina</taxon>
        <taxon>Sordariomycetes</taxon>
        <taxon>Hypocreomycetidae</taxon>
        <taxon>Hypocreales</taxon>
        <taxon>Clavicipitaceae</taxon>
        <taxon>Ustilaginoidea</taxon>
    </lineage>
</organism>
<dbReference type="PANTHER" id="PTHR38048:SF1">
    <property type="entry name" value="HEMERYTHRIN-LIKE DOMAIN-CONTAINING PROTEIN"/>
    <property type="match status" value="1"/>
</dbReference>
<dbReference type="Proteomes" id="UP000054053">
    <property type="component" value="Unassembled WGS sequence"/>
</dbReference>
<dbReference type="CDD" id="cd12108">
    <property type="entry name" value="Hr-like"/>
    <property type="match status" value="1"/>
</dbReference>
<evidence type="ECO:0000313" key="4">
    <source>
        <dbReference type="Proteomes" id="UP000054053"/>
    </source>
</evidence>
<feature type="domain" description="Hemerythrin-like" evidence="2">
    <location>
        <begin position="104"/>
        <end position="232"/>
    </location>
</feature>
<dbReference type="EMBL" id="BBTG02000003">
    <property type="protein sequence ID" value="GAO14662.1"/>
    <property type="molecule type" value="Genomic_DNA"/>
</dbReference>
<dbReference type="InterPro" id="IPR012312">
    <property type="entry name" value="Hemerythrin-like"/>
</dbReference>
<evidence type="ECO:0000256" key="1">
    <source>
        <dbReference type="SAM" id="MobiDB-lite"/>
    </source>
</evidence>
<dbReference type="InterPro" id="IPR053206">
    <property type="entry name" value="Dimeric_xanthone_biosynth"/>
</dbReference>
<dbReference type="Gene3D" id="1.20.120.520">
    <property type="entry name" value="nmb1532 protein domain like"/>
    <property type="match status" value="1"/>
</dbReference>
<feature type="region of interest" description="Disordered" evidence="1">
    <location>
        <begin position="1"/>
        <end position="93"/>
    </location>
</feature>
<dbReference type="Pfam" id="PF01814">
    <property type="entry name" value="Hemerythrin"/>
    <property type="match status" value="1"/>
</dbReference>
<proteinExistence type="predicted"/>
<sequence length="253" mass="28764">MVLGSSANNSNPNTMLKTQKQAHLQSPSRRCHTDLETQSHLAVRSAQEQTSRPSLAPPAAALAPAMTVGAEDQSPSNAAASTPANEHQLPPLSDDDFRIYSRMADRMQQFHDYFRQTWNMLYEAASTSRRPPNLTLQQFLSEGISFASHLSAHHAIEEEHIFPLLATRMPEFNPTSGQLVKQHAQIHRGLEEFERYVQKCRRGEVDFEMATLKEKMEGWGGVLWEHLDQEVEMLGAERMRAVWTRDEMKRLPM</sequence>
<evidence type="ECO:0000313" key="3">
    <source>
        <dbReference type="EMBL" id="GAO14662.1"/>
    </source>
</evidence>
<feature type="compositionally biased region" description="Low complexity" evidence="1">
    <location>
        <begin position="74"/>
        <end position="85"/>
    </location>
</feature>
<feature type="compositionally biased region" description="Polar residues" evidence="1">
    <location>
        <begin position="1"/>
        <end position="28"/>
    </location>
</feature>
<reference evidence="4" key="1">
    <citation type="journal article" date="2016" name="Genome Announc.">
        <title>Genome sequence of Ustilaginoidea virens IPU010, a rice pathogenic fungus causing false smut.</title>
        <authorList>
            <person name="Kumagai T."/>
            <person name="Ishii T."/>
            <person name="Terai G."/>
            <person name="Umemura M."/>
            <person name="Machida M."/>
            <person name="Asai K."/>
        </authorList>
    </citation>
    <scope>NUCLEOTIDE SEQUENCE [LARGE SCALE GENOMIC DNA]</scope>
    <source>
        <strain evidence="4">IPU010</strain>
    </source>
</reference>
<dbReference type="PANTHER" id="PTHR38048">
    <property type="entry name" value="EXPRESSED PROTEIN"/>
    <property type="match status" value="1"/>
</dbReference>